<feature type="region of interest" description="Disordered" evidence="1">
    <location>
        <begin position="236"/>
        <end position="294"/>
    </location>
</feature>
<feature type="compositionally biased region" description="Basic residues" evidence="1">
    <location>
        <begin position="283"/>
        <end position="293"/>
    </location>
</feature>
<evidence type="ECO:0000313" key="3">
    <source>
        <dbReference type="Proteomes" id="UP000299102"/>
    </source>
</evidence>
<sequence>MVLASSTRPESRFRSRPRTEAKAGQGPQLGVTPRSKSRAGLISGTGISVLLSLDWDNDRERVQVHVGRRYALEAVAPASRPPLLRSKAEETKTILYERLRMKKNPIVLARFTTTDERWLLRYDPEIKLQPMTERSSSPTSKKFKASRSIGRIMNSLFCDGTWVVMMEYLDRGPIVTGSMTLPPLGRGLHSLLTNPGLYSPDHASNVFNLFSRSKEYLKGKRLDDCSSGCSTGTCKHSGARAKVRQREKEIYGESEKGRSTSKNRQRRQRASTNKESSFDKNRLKQIKNRRSINRKSMIIDSQIGADKIVMEPSG</sequence>
<reference evidence="2 3" key="1">
    <citation type="journal article" date="2019" name="Commun. Biol.">
        <title>The bagworm genome reveals a unique fibroin gene that provides high tensile strength.</title>
        <authorList>
            <person name="Kono N."/>
            <person name="Nakamura H."/>
            <person name="Ohtoshi R."/>
            <person name="Tomita M."/>
            <person name="Numata K."/>
            <person name="Arakawa K."/>
        </authorList>
    </citation>
    <scope>NUCLEOTIDE SEQUENCE [LARGE SCALE GENOMIC DNA]</scope>
</reference>
<protein>
    <recommendedName>
        <fullName evidence="4">Mariner Mos1 transposase</fullName>
    </recommendedName>
</protein>
<dbReference type="EMBL" id="BGZK01000636">
    <property type="protein sequence ID" value="GBP53927.1"/>
    <property type="molecule type" value="Genomic_DNA"/>
</dbReference>
<feature type="region of interest" description="Disordered" evidence="1">
    <location>
        <begin position="1"/>
        <end position="37"/>
    </location>
</feature>
<feature type="compositionally biased region" description="Basic residues" evidence="1">
    <location>
        <begin position="259"/>
        <end position="269"/>
    </location>
</feature>
<keyword evidence="3" id="KW-1185">Reference proteome</keyword>
<gene>
    <name evidence="2" type="ORF">EVAR_96605_1</name>
</gene>
<evidence type="ECO:0008006" key="4">
    <source>
        <dbReference type="Google" id="ProtNLM"/>
    </source>
</evidence>
<evidence type="ECO:0000313" key="2">
    <source>
        <dbReference type="EMBL" id="GBP53927.1"/>
    </source>
</evidence>
<dbReference type="AlphaFoldDB" id="A0A4C1WUY9"/>
<evidence type="ECO:0000256" key="1">
    <source>
        <dbReference type="SAM" id="MobiDB-lite"/>
    </source>
</evidence>
<comment type="caution">
    <text evidence="2">The sequence shown here is derived from an EMBL/GenBank/DDBJ whole genome shotgun (WGS) entry which is preliminary data.</text>
</comment>
<name>A0A4C1WUY9_EUMVA</name>
<proteinExistence type="predicted"/>
<feature type="compositionally biased region" description="Basic and acidic residues" evidence="1">
    <location>
        <begin position="244"/>
        <end position="258"/>
    </location>
</feature>
<dbReference type="Proteomes" id="UP000299102">
    <property type="component" value="Unassembled WGS sequence"/>
</dbReference>
<feature type="compositionally biased region" description="Basic and acidic residues" evidence="1">
    <location>
        <begin position="9"/>
        <end position="21"/>
    </location>
</feature>
<accession>A0A4C1WUY9</accession>
<organism evidence="2 3">
    <name type="scientific">Eumeta variegata</name>
    <name type="common">Bagworm moth</name>
    <name type="synonym">Eumeta japonica</name>
    <dbReference type="NCBI Taxonomy" id="151549"/>
    <lineage>
        <taxon>Eukaryota</taxon>
        <taxon>Metazoa</taxon>
        <taxon>Ecdysozoa</taxon>
        <taxon>Arthropoda</taxon>
        <taxon>Hexapoda</taxon>
        <taxon>Insecta</taxon>
        <taxon>Pterygota</taxon>
        <taxon>Neoptera</taxon>
        <taxon>Endopterygota</taxon>
        <taxon>Lepidoptera</taxon>
        <taxon>Glossata</taxon>
        <taxon>Ditrysia</taxon>
        <taxon>Tineoidea</taxon>
        <taxon>Psychidae</taxon>
        <taxon>Oiketicinae</taxon>
        <taxon>Eumeta</taxon>
    </lineage>
</organism>